<dbReference type="KEGG" id="nta:107773565"/>
<dbReference type="InterPro" id="IPR050951">
    <property type="entry name" value="Retrovirus_Pol_polyprotein"/>
</dbReference>
<evidence type="ECO:0000313" key="1">
    <source>
        <dbReference type="RefSeq" id="XP_016448452.1"/>
    </source>
</evidence>
<gene>
    <name evidence="1" type="primary">LOC107773565</name>
</gene>
<dbReference type="InterPro" id="IPR043128">
    <property type="entry name" value="Rev_trsase/Diguanyl_cyclase"/>
</dbReference>
<dbReference type="PANTHER" id="PTHR37984:SF5">
    <property type="entry name" value="PROTEIN NYNRIN-LIKE"/>
    <property type="match status" value="1"/>
</dbReference>
<name>A0A1S3Y8S4_TOBAC</name>
<dbReference type="RefSeq" id="XP_016448452.1">
    <property type="nucleotide sequence ID" value="XM_016592966.1"/>
</dbReference>
<proteinExistence type="predicted"/>
<dbReference type="STRING" id="4097.A0A1S3Y8S4"/>
<dbReference type="PaxDb" id="4097-A0A1S3Y8S4"/>
<dbReference type="SUPFAM" id="SSF56672">
    <property type="entry name" value="DNA/RNA polymerases"/>
    <property type="match status" value="1"/>
</dbReference>
<sequence>MRVDNEETVFNVYKAIKLPCHYEELSMIPIVEVDEKLIDQNVYLDDSLEKALMLFDSLEINDEVKEMMHIDASCVYIQGLNPFEPLNRLSGPPPKPSNEEAPKLELKPLPSHLQYAYLGGSDTLLVIVSSDLSKLHEEKFLKVPHEHKRAIGWMMYFHFMVREDIVLGNKVSKNGLQVDKAKVKAIEKFPPPTSVKGIHSFLGHASFYHRFIKDFSKFSSPICSLLEKDIPFKYDGACLKAFEKLKK</sequence>
<protein>
    <submittedName>
        <fullName evidence="1">Uncharacterized protein</fullName>
    </submittedName>
</protein>
<dbReference type="OrthoDB" id="1226655at2759"/>
<organism evidence="1">
    <name type="scientific">Nicotiana tabacum</name>
    <name type="common">Common tobacco</name>
    <dbReference type="NCBI Taxonomy" id="4097"/>
    <lineage>
        <taxon>Eukaryota</taxon>
        <taxon>Viridiplantae</taxon>
        <taxon>Streptophyta</taxon>
        <taxon>Embryophyta</taxon>
        <taxon>Tracheophyta</taxon>
        <taxon>Spermatophyta</taxon>
        <taxon>Magnoliopsida</taxon>
        <taxon>eudicotyledons</taxon>
        <taxon>Gunneridae</taxon>
        <taxon>Pentapetalae</taxon>
        <taxon>asterids</taxon>
        <taxon>lamiids</taxon>
        <taxon>Solanales</taxon>
        <taxon>Solanaceae</taxon>
        <taxon>Nicotianoideae</taxon>
        <taxon>Nicotianeae</taxon>
        <taxon>Nicotiana</taxon>
    </lineage>
</organism>
<dbReference type="AlphaFoldDB" id="A0A1S3Y8S4"/>
<dbReference type="InterPro" id="IPR043502">
    <property type="entry name" value="DNA/RNA_pol_sf"/>
</dbReference>
<reference evidence="1" key="1">
    <citation type="submission" date="2025-08" db="UniProtKB">
        <authorList>
            <consortium name="RefSeq"/>
        </authorList>
    </citation>
    <scope>IDENTIFICATION</scope>
</reference>
<accession>A0A1S3Y8S4</accession>
<dbReference type="FunFam" id="3.30.70.270:FF:000020">
    <property type="entry name" value="Transposon Tf2-6 polyprotein-like Protein"/>
    <property type="match status" value="1"/>
</dbReference>
<dbReference type="Gene3D" id="3.30.70.270">
    <property type="match status" value="1"/>
</dbReference>
<dbReference type="PANTHER" id="PTHR37984">
    <property type="entry name" value="PROTEIN CBG26694"/>
    <property type="match status" value="1"/>
</dbReference>